<keyword evidence="3" id="KW-1185">Reference proteome</keyword>
<evidence type="ECO:0000259" key="1">
    <source>
        <dbReference type="PROSITE" id="PS51186"/>
    </source>
</evidence>
<gene>
    <name evidence="2" type="ORF">RM445_02070</name>
</gene>
<dbReference type="SUPFAM" id="SSF55729">
    <property type="entry name" value="Acyl-CoA N-acyltransferases (Nat)"/>
    <property type="match status" value="1"/>
</dbReference>
<dbReference type="PROSITE" id="PS51186">
    <property type="entry name" value="GNAT"/>
    <property type="match status" value="1"/>
</dbReference>
<evidence type="ECO:0000313" key="2">
    <source>
        <dbReference type="EMBL" id="MDT0348309.1"/>
    </source>
</evidence>
<dbReference type="EC" id="2.3.1.-" evidence="2"/>
<dbReference type="CDD" id="cd04301">
    <property type="entry name" value="NAT_SF"/>
    <property type="match status" value="1"/>
</dbReference>
<organism evidence="2 3">
    <name type="scientific">Pseudonocardia charpentierae</name>
    <dbReference type="NCBI Taxonomy" id="3075545"/>
    <lineage>
        <taxon>Bacteria</taxon>
        <taxon>Bacillati</taxon>
        <taxon>Actinomycetota</taxon>
        <taxon>Actinomycetes</taxon>
        <taxon>Pseudonocardiales</taxon>
        <taxon>Pseudonocardiaceae</taxon>
        <taxon>Pseudonocardia</taxon>
    </lineage>
</organism>
<accession>A0ABU2N6I5</accession>
<evidence type="ECO:0000313" key="3">
    <source>
        <dbReference type="Proteomes" id="UP001183202"/>
    </source>
</evidence>
<reference evidence="3" key="1">
    <citation type="submission" date="2023-07" db="EMBL/GenBank/DDBJ databases">
        <title>30 novel species of actinomycetes from the DSMZ collection.</title>
        <authorList>
            <person name="Nouioui I."/>
        </authorList>
    </citation>
    <scope>NUCLEOTIDE SEQUENCE [LARGE SCALE GENOMIC DNA]</scope>
    <source>
        <strain evidence="3">DSM 45834</strain>
    </source>
</reference>
<keyword evidence="2" id="KW-0808">Transferase</keyword>
<dbReference type="InterPro" id="IPR016181">
    <property type="entry name" value="Acyl_CoA_acyltransferase"/>
</dbReference>
<keyword evidence="2" id="KW-0012">Acyltransferase</keyword>
<name>A0ABU2N6I5_9PSEU</name>
<dbReference type="InterPro" id="IPR000182">
    <property type="entry name" value="GNAT_dom"/>
</dbReference>
<comment type="caution">
    <text evidence="2">The sequence shown here is derived from an EMBL/GenBank/DDBJ whole genome shotgun (WGS) entry which is preliminary data.</text>
</comment>
<dbReference type="GO" id="GO:0016746">
    <property type="term" value="F:acyltransferase activity"/>
    <property type="evidence" value="ECO:0007669"/>
    <property type="project" value="UniProtKB-KW"/>
</dbReference>
<dbReference type="EMBL" id="JAVREJ010000001">
    <property type="protein sequence ID" value="MDT0348309.1"/>
    <property type="molecule type" value="Genomic_DNA"/>
</dbReference>
<dbReference type="Pfam" id="PF00583">
    <property type="entry name" value="Acetyltransf_1"/>
    <property type="match status" value="1"/>
</dbReference>
<dbReference type="Proteomes" id="UP001183202">
    <property type="component" value="Unassembled WGS sequence"/>
</dbReference>
<protein>
    <submittedName>
        <fullName evidence="2">GNAT family N-acetyltransferase</fullName>
        <ecNumber evidence="2">2.3.1.-</ecNumber>
    </submittedName>
</protein>
<sequence length="238" mass="25871">MAAMTLDNLGDLPKRCRSCVFWELSQQAGEQATRFGSPELEKEAWVSEVLLEWGSCGRVVYMRGAPAGYVMYAPPDAVPRAAEMPTGPVSADAVLLTTMQVMPEFSGEGIGRMLAQAVVKDLTRRGVKAVEVFGDARPGTEPSCMIPADFLRSVGFKTVRPHPRWPRLRMELRSAMTWKEDVEAALEQLLGSISLPLQSTGIGEVARRPVRTPAPTGLSGALRARSEGRCQVIRSGAE</sequence>
<dbReference type="Gene3D" id="3.40.630.30">
    <property type="match status" value="1"/>
</dbReference>
<proteinExistence type="predicted"/>
<feature type="domain" description="N-acetyltransferase" evidence="1">
    <location>
        <begin position="19"/>
        <end position="175"/>
    </location>
</feature>